<feature type="transmembrane region" description="Helical" evidence="1">
    <location>
        <begin position="12"/>
        <end position="31"/>
    </location>
</feature>
<dbReference type="OrthoDB" id="10027077at2759"/>
<evidence type="ECO:0000313" key="2">
    <source>
        <dbReference type="EMBL" id="GIQ87290.1"/>
    </source>
</evidence>
<keyword evidence="3" id="KW-1185">Reference proteome</keyword>
<keyword evidence="1" id="KW-1133">Transmembrane helix</keyword>
<keyword evidence="1" id="KW-0472">Membrane</keyword>
<sequence length="219" mass="25155">EKSCCCKCITLVLLAFAAFFIANLIGGLIHWQAYQGRFTIPKHLHYSTKFPLFKGFNSEFPLFKGFKSNNDRMEHLIDFSESDRIVWKRAPECIVKSTDDGGTAIDLGPLCPQYGEIVLEAYSYDTTLYTESSYGRRFGEFKHRVMYGEQWRGLIEFHEDHTDLTISDPTGLVWSETVTMPHTPCDDYEKGYYLGPYFGGNPRAPEQIWVNFEDVPSTL</sequence>
<organism evidence="2 3">
    <name type="scientific">Kipferlia bialata</name>
    <dbReference type="NCBI Taxonomy" id="797122"/>
    <lineage>
        <taxon>Eukaryota</taxon>
        <taxon>Metamonada</taxon>
        <taxon>Carpediemonas-like organisms</taxon>
        <taxon>Kipferlia</taxon>
    </lineage>
</organism>
<name>A0A9K3D2Y6_9EUKA</name>
<dbReference type="Proteomes" id="UP000265618">
    <property type="component" value="Unassembled WGS sequence"/>
</dbReference>
<gene>
    <name evidence="2" type="ORF">KIPB_009295</name>
</gene>
<accession>A0A9K3D2Y6</accession>
<protein>
    <submittedName>
        <fullName evidence="2">Uncharacterized protein</fullName>
    </submittedName>
</protein>
<reference evidence="2 3" key="1">
    <citation type="journal article" date="2018" name="PLoS ONE">
        <title>The draft genome of Kipferlia bialata reveals reductive genome evolution in fornicate parasites.</title>
        <authorList>
            <person name="Tanifuji G."/>
            <person name="Takabayashi S."/>
            <person name="Kume K."/>
            <person name="Takagi M."/>
            <person name="Nakayama T."/>
            <person name="Kamikawa R."/>
            <person name="Inagaki Y."/>
            <person name="Hashimoto T."/>
        </authorList>
    </citation>
    <scope>NUCLEOTIDE SEQUENCE [LARGE SCALE GENOMIC DNA]</scope>
    <source>
        <strain evidence="2">NY0173</strain>
    </source>
</reference>
<keyword evidence="1" id="KW-0812">Transmembrane</keyword>
<evidence type="ECO:0000313" key="3">
    <source>
        <dbReference type="Proteomes" id="UP000265618"/>
    </source>
</evidence>
<dbReference type="EMBL" id="BDIP01003111">
    <property type="protein sequence ID" value="GIQ87290.1"/>
    <property type="molecule type" value="Genomic_DNA"/>
</dbReference>
<evidence type="ECO:0000256" key="1">
    <source>
        <dbReference type="SAM" id="Phobius"/>
    </source>
</evidence>
<feature type="non-terminal residue" evidence="2">
    <location>
        <position position="219"/>
    </location>
</feature>
<proteinExistence type="predicted"/>
<comment type="caution">
    <text evidence="2">The sequence shown here is derived from an EMBL/GenBank/DDBJ whole genome shotgun (WGS) entry which is preliminary data.</text>
</comment>
<dbReference type="AlphaFoldDB" id="A0A9K3D2Y6"/>